<proteinExistence type="inferred from homology"/>
<dbReference type="PANTHER" id="PTHR11071:SF561">
    <property type="entry name" value="PEPTIDYL-PROLYL CIS-TRANS ISOMERASE D-RELATED"/>
    <property type="match status" value="1"/>
</dbReference>
<dbReference type="SUPFAM" id="SSF50891">
    <property type="entry name" value="Cyclophilin-like"/>
    <property type="match status" value="1"/>
</dbReference>
<dbReference type="PROSITE" id="PS50072">
    <property type="entry name" value="CSA_PPIASE_2"/>
    <property type="match status" value="1"/>
</dbReference>
<dbReference type="InterPro" id="IPR020892">
    <property type="entry name" value="Cyclophilin-type_PPIase_CS"/>
</dbReference>
<dbReference type="EC" id="5.2.1.8" evidence="5"/>
<comment type="function">
    <text evidence="5">PPIases accelerate the folding of proteins. It catalyzes the cis-trans isomerization of proline imidic peptide bonds in oligopeptides.</text>
</comment>
<gene>
    <name evidence="7" type="primary">LOC112275618</name>
</gene>
<dbReference type="Gramene" id="Pp3c23_2850V3.7">
    <property type="protein sequence ID" value="Pp3c23_2850V3.7"/>
    <property type="gene ID" value="Pp3c23_2850"/>
</dbReference>
<dbReference type="InterPro" id="IPR002130">
    <property type="entry name" value="Cyclophilin-type_PPIase_dom"/>
</dbReference>
<sequence length="253" mass="27546">MNLLVPDSLGAPSNVVSQVSSLRTSVETSASSVSPVVIRGRRHATLGLSHSGFGATFQQSCTHSASNMCRNQVNVRAAQVPSEVTTQDKVTKKCFFDIEIDDKPCGRIIFGLFGDTVPDTVENFRCLCTGERRFGYKGSAFHRVIKDFMIQGGDFDQGNGTGGYSIYGNTFKDENFKLRHTGEGVLSMANRGPDTNGSQFFICTAETSWLDGRHVVFGQVIEGMDVVKAIEGQDVDPNDRPMKKCVIVESGEL</sequence>
<evidence type="ECO:0000313" key="8">
    <source>
        <dbReference type="Proteomes" id="UP000006727"/>
    </source>
</evidence>
<dbReference type="CDD" id="cd01926">
    <property type="entry name" value="cyclophilin_ABH_like"/>
    <property type="match status" value="1"/>
</dbReference>
<evidence type="ECO:0000256" key="3">
    <source>
        <dbReference type="ARBA" id="ARBA00023110"/>
    </source>
</evidence>
<keyword evidence="4 5" id="KW-0413">Isomerase</keyword>
<dbReference type="GO" id="GO:0016018">
    <property type="term" value="F:cyclosporin A binding"/>
    <property type="evidence" value="ECO:0000318"/>
    <property type="project" value="GO_Central"/>
</dbReference>
<protein>
    <recommendedName>
        <fullName evidence="5">Peptidyl-prolyl cis-trans isomerase</fullName>
        <shortName evidence="5">PPIase</shortName>
        <ecNumber evidence="5">5.2.1.8</ecNumber>
    </recommendedName>
</protein>
<comment type="catalytic activity">
    <reaction evidence="1 5">
        <text>[protein]-peptidylproline (omega=180) = [protein]-peptidylproline (omega=0)</text>
        <dbReference type="Rhea" id="RHEA:16237"/>
        <dbReference type="Rhea" id="RHEA-COMP:10747"/>
        <dbReference type="Rhea" id="RHEA-COMP:10748"/>
        <dbReference type="ChEBI" id="CHEBI:83833"/>
        <dbReference type="ChEBI" id="CHEBI:83834"/>
        <dbReference type="EC" id="5.2.1.8"/>
    </reaction>
</comment>
<comment type="similarity">
    <text evidence="2 5">Belongs to the cyclophilin-type PPIase family.</text>
</comment>
<dbReference type="InParanoid" id="A0A7I4CRQ0"/>
<evidence type="ECO:0000313" key="7">
    <source>
        <dbReference type="EnsemblPlants" id="Pp3c23_2850V3.7"/>
    </source>
</evidence>
<dbReference type="GO" id="GO:0006457">
    <property type="term" value="P:protein folding"/>
    <property type="evidence" value="ECO:0000318"/>
    <property type="project" value="GO_Central"/>
</dbReference>
<dbReference type="InterPro" id="IPR029000">
    <property type="entry name" value="Cyclophilin-like_dom_sf"/>
</dbReference>
<dbReference type="Proteomes" id="UP000006727">
    <property type="component" value="Chromosome 23"/>
</dbReference>
<keyword evidence="8" id="KW-1185">Reference proteome</keyword>
<dbReference type="EnsemblPlants" id="Pp3c23_2850V3.7">
    <property type="protein sequence ID" value="Pp3c23_2850V3.7"/>
    <property type="gene ID" value="Pp3c23_2850"/>
</dbReference>
<organism evidence="7 8">
    <name type="scientific">Physcomitrium patens</name>
    <name type="common">Spreading-leaved earth moss</name>
    <name type="synonym">Physcomitrella patens</name>
    <dbReference type="NCBI Taxonomy" id="3218"/>
    <lineage>
        <taxon>Eukaryota</taxon>
        <taxon>Viridiplantae</taxon>
        <taxon>Streptophyta</taxon>
        <taxon>Embryophyta</taxon>
        <taxon>Bryophyta</taxon>
        <taxon>Bryophytina</taxon>
        <taxon>Bryopsida</taxon>
        <taxon>Funariidae</taxon>
        <taxon>Funariales</taxon>
        <taxon>Funariaceae</taxon>
        <taxon>Physcomitrium</taxon>
    </lineage>
</organism>
<dbReference type="PRINTS" id="PR00153">
    <property type="entry name" value="CSAPPISMRASE"/>
</dbReference>
<evidence type="ECO:0000259" key="6">
    <source>
        <dbReference type="PROSITE" id="PS50072"/>
    </source>
</evidence>
<feature type="domain" description="PPIase cyclophilin-type" evidence="6">
    <location>
        <begin position="95"/>
        <end position="252"/>
    </location>
</feature>
<dbReference type="Pfam" id="PF00160">
    <property type="entry name" value="Pro_isomerase"/>
    <property type="match status" value="1"/>
</dbReference>
<accession>A0A7I4CRQ0</accession>
<evidence type="ECO:0000256" key="5">
    <source>
        <dbReference type="RuleBase" id="RU363019"/>
    </source>
</evidence>
<reference evidence="7 8" key="2">
    <citation type="journal article" date="2018" name="Plant J.">
        <title>The Physcomitrella patens chromosome-scale assembly reveals moss genome structure and evolution.</title>
        <authorList>
            <person name="Lang D."/>
            <person name="Ullrich K.K."/>
            <person name="Murat F."/>
            <person name="Fuchs J."/>
            <person name="Jenkins J."/>
            <person name="Haas F.B."/>
            <person name="Piednoel M."/>
            <person name="Gundlach H."/>
            <person name="Van Bel M."/>
            <person name="Meyberg R."/>
            <person name="Vives C."/>
            <person name="Morata J."/>
            <person name="Symeonidi A."/>
            <person name="Hiss M."/>
            <person name="Muchero W."/>
            <person name="Kamisugi Y."/>
            <person name="Saleh O."/>
            <person name="Blanc G."/>
            <person name="Decker E.L."/>
            <person name="van Gessel N."/>
            <person name="Grimwood J."/>
            <person name="Hayes R.D."/>
            <person name="Graham S.W."/>
            <person name="Gunter L.E."/>
            <person name="McDaniel S.F."/>
            <person name="Hoernstein S.N.W."/>
            <person name="Larsson A."/>
            <person name="Li F.W."/>
            <person name="Perroud P.F."/>
            <person name="Phillips J."/>
            <person name="Ranjan P."/>
            <person name="Rokshar D.S."/>
            <person name="Rothfels C.J."/>
            <person name="Schneider L."/>
            <person name="Shu S."/>
            <person name="Stevenson D.W."/>
            <person name="Thummler F."/>
            <person name="Tillich M."/>
            <person name="Villarreal Aguilar J.C."/>
            <person name="Widiez T."/>
            <person name="Wong G.K."/>
            <person name="Wymore A."/>
            <person name="Zhang Y."/>
            <person name="Zimmer A.D."/>
            <person name="Quatrano R.S."/>
            <person name="Mayer K.F.X."/>
            <person name="Goodstein D."/>
            <person name="Casacuberta J.M."/>
            <person name="Vandepoele K."/>
            <person name="Reski R."/>
            <person name="Cuming A.C."/>
            <person name="Tuskan G.A."/>
            <person name="Maumus F."/>
            <person name="Salse J."/>
            <person name="Schmutz J."/>
            <person name="Rensing S.A."/>
        </authorList>
    </citation>
    <scope>NUCLEOTIDE SEQUENCE [LARGE SCALE GENOMIC DNA]</scope>
    <source>
        <strain evidence="7 8">cv. Gransden 2004</strain>
    </source>
</reference>
<dbReference type="GO" id="GO:0005737">
    <property type="term" value="C:cytoplasm"/>
    <property type="evidence" value="ECO:0000318"/>
    <property type="project" value="GO_Central"/>
</dbReference>
<keyword evidence="3 5" id="KW-0697">Rotamase</keyword>
<dbReference type="FunCoup" id="A0A7I4CRQ0">
    <property type="interactions" value="2828"/>
</dbReference>
<dbReference type="GO" id="GO:0003755">
    <property type="term" value="F:peptidyl-prolyl cis-trans isomerase activity"/>
    <property type="evidence" value="ECO:0000318"/>
    <property type="project" value="GO_Central"/>
</dbReference>
<name>A0A7I4CRQ0_PHYPA</name>
<evidence type="ECO:0000256" key="1">
    <source>
        <dbReference type="ARBA" id="ARBA00000971"/>
    </source>
</evidence>
<dbReference type="EMBL" id="ABEU02000023">
    <property type="status" value="NOT_ANNOTATED_CDS"/>
    <property type="molecule type" value="Genomic_DNA"/>
</dbReference>
<dbReference type="PROSITE" id="PS00170">
    <property type="entry name" value="CSA_PPIASE_1"/>
    <property type="match status" value="1"/>
</dbReference>
<evidence type="ECO:0000256" key="4">
    <source>
        <dbReference type="ARBA" id="ARBA00023235"/>
    </source>
</evidence>
<evidence type="ECO:0000256" key="2">
    <source>
        <dbReference type="ARBA" id="ARBA00007365"/>
    </source>
</evidence>
<dbReference type="AlphaFoldDB" id="A0A7I4CRQ0"/>
<dbReference type="FunFam" id="2.40.100.10:FF:000001">
    <property type="entry name" value="Peptidyl-prolyl cis-trans isomerase"/>
    <property type="match status" value="1"/>
</dbReference>
<dbReference type="PANTHER" id="PTHR11071">
    <property type="entry name" value="PEPTIDYL-PROLYL CIS-TRANS ISOMERASE"/>
    <property type="match status" value="1"/>
</dbReference>
<dbReference type="Gene3D" id="2.40.100.10">
    <property type="entry name" value="Cyclophilin-like"/>
    <property type="match status" value="1"/>
</dbReference>
<reference evidence="7" key="3">
    <citation type="submission" date="2020-12" db="UniProtKB">
        <authorList>
            <consortium name="EnsemblPlants"/>
        </authorList>
    </citation>
    <scope>IDENTIFICATION</scope>
</reference>
<reference evidence="7 8" key="1">
    <citation type="journal article" date="2008" name="Science">
        <title>The Physcomitrella genome reveals evolutionary insights into the conquest of land by plants.</title>
        <authorList>
            <person name="Rensing S."/>
            <person name="Lang D."/>
            <person name="Zimmer A."/>
            <person name="Terry A."/>
            <person name="Salamov A."/>
            <person name="Shapiro H."/>
            <person name="Nishiyama T."/>
            <person name="Perroud P.-F."/>
            <person name="Lindquist E."/>
            <person name="Kamisugi Y."/>
            <person name="Tanahashi T."/>
            <person name="Sakakibara K."/>
            <person name="Fujita T."/>
            <person name="Oishi K."/>
            <person name="Shin-I T."/>
            <person name="Kuroki Y."/>
            <person name="Toyoda A."/>
            <person name="Suzuki Y."/>
            <person name="Hashimoto A."/>
            <person name="Yamaguchi K."/>
            <person name="Sugano A."/>
            <person name="Kohara Y."/>
            <person name="Fujiyama A."/>
            <person name="Anterola A."/>
            <person name="Aoki S."/>
            <person name="Ashton N."/>
            <person name="Barbazuk W.B."/>
            <person name="Barker E."/>
            <person name="Bennetzen J."/>
            <person name="Bezanilla M."/>
            <person name="Blankenship R."/>
            <person name="Cho S.H."/>
            <person name="Dutcher S."/>
            <person name="Estelle M."/>
            <person name="Fawcett J.A."/>
            <person name="Gundlach H."/>
            <person name="Hanada K."/>
            <person name="Heyl A."/>
            <person name="Hicks K.A."/>
            <person name="Hugh J."/>
            <person name="Lohr M."/>
            <person name="Mayer K."/>
            <person name="Melkozernov A."/>
            <person name="Murata T."/>
            <person name="Nelson D."/>
            <person name="Pils B."/>
            <person name="Prigge M."/>
            <person name="Reiss B."/>
            <person name="Renner T."/>
            <person name="Rombauts S."/>
            <person name="Rushton P."/>
            <person name="Sanderfoot A."/>
            <person name="Schween G."/>
            <person name="Shiu S.-H."/>
            <person name="Stueber K."/>
            <person name="Theodoulou F.L."/>
            <person name="Tu H."/>
            <person name="Van de Peer Y."/>
            <person name="Verrier P.J."/>
            <person name="Waters E."/>
            <person name="Wood A."/>
            <person name="Yang L."/>
            <person name="Cove D."/>
            <person name="Cuming A."/>
            <person name="Hasebe M."/>
            <person name="Lucas S."/>
            <person name="Mishler D.B."/>
            <person name="Reski R."/>
            <person name="Grigoriev I."/>
            <person name="Quatrano R.S."/>
            <person name="Boore J.L."/>
        </authorList>
    </citation>
    <scope>NUCLEOTIDE SEQUENCE [LARGE SCALE GENOMIC DNA]</scope>
    <source>
        <strain evidence="7 8">cv. Gransden 2004</strain>
    </source>
</reference>